<evidence type="ECO:0000313" key="2">
    <source>
        <dbReference type="Proteomes" id="UP000018958"/>
    </source>
</evidence>
<comment type="caution">
    <text evidence="1">The sequence shown here is derived from an EMBL/GenBank/DDBJ whole genome shotgun (WGS) entry which is preliminary data.</text>
</comment>
<name>W2XTV0_PHYNI</name>
<organism evidence="1 2">
    <name type="scientific">Phytophthora nicotianae CJ01A1</name>
    <dbReference type="NCBI Taxonomy" id="1317063"/>
    <lineage>
        <taxon>Eukaryota</taxon>
        <taxon>Sar</taxon>
        <taxon>Stramenopiles</taxon>
        <taxon>Oomycota</taxon>
        <taxon>Peronosporomycetes</taxon>
        <taxon>Peronosporales</taxon>
        <taxon>Peronosporaceae</taxon>
        <taxon>Phytophthora</taxon>
    </lineage>
</organism>
<evidence type="ECO:0000313" key="1">
    <source>
        <dbReference type="EMBL" id="ETP25369.1"/>
    </source>
</evidence>
<dbReference type="AlphaFoldDB" id="W2XTV0"/>
<sequence length="77" mass="9334">MHLHFREDGTNLSRRGLCNNVSRSHNHHIHSYRTRNCLNHVEKTTQEQNRYQARHPSRRRRVRCDWCTLRIPSVPCC</sequence>
<gene>
    <name evidence="1" type="ORF">F441_01705</name>
</gene>
<protein>
    <submittedName>
        <fullName evidence="1">Uncharacterized protein</fullName>
    </submittedName>
</protein>
<proteinExistence type="predicted"/>
<reference evidence="1 2" key="1">
    <citation type="submission" date="2013-11" db="EMBL/GenBank/DDBJ databases">
        <title>The Genome Sequence of Phytophthora parasitica CJ01A1.</title>
        <authorList>
            <consortium name="The Broad Institute Genomics Platform"/>
            <person name="Russ C."/>
            <person name="Tyler B."/>
            <person name="Panabieres F."/>
            <person name="Shan W."/>
            <person name="Tripathy S."/>
            <person name="Grunwald N."/>
            <person name="Machado M."/>
            <person name="Johnson C.S."/>
            <person name="Walker B."/>
            <person name="Young S.K."/>
            <person name="Zeng Q."/>
            <person name="Gargeya S."/>
            <person name="Fitzgerald M."/>
            <person name="Haas B."/>
            <person name="Abouelleil A."/>
            <person name="Allen A.W."/>
            <person name="Alvarado L."/>
            <person name="Arachchi H.M."/>
            <person name="Berlin A.M."/>
            <person name="Chapman S.B."/>
            <person name="Gainer-Dewar J."/>
            <person name="Goldberg J."/>
            <person name="Griggs A."/>
            <person name="Gujja S."/>
            <person name="Hansen M."/>
            <person name="Howarth C."/>
            <person name="Imamovic A."/>
            <person name="Ireland A."/>
            <person name="Larimer J."/>
            <person name="McCowan C."/>
            <person name="Murphy C."/>
            <person name="Pearson M."/>
            <person name="Poon T.W."/>
            <person name="Priest M."/>
            <person name="Roberts A."/>
            <person name="Saif S."/>
            <person name="Shea T."/>
            <person name="Sisk P."/>
            <person name="Sykes S."/>
            <person name="Wortman J."/>
            <person name="Nusbaum C."/>
            <person name="Birren B."/>
        </authorList>
    </citation>
    <scope>NUCLEOTIDE SEQUENCE [LARGE SCALE GENOMIC DNA]</scope>
    <source>
        <strain evidence="1 2">CJ01A1</strain>
    </source>
</reference>
<accession>W2XTV0</accession>
<dbReference type="Proteomes" id="UP000018958">
    <property type="component" value="Unassembled WGS sequence"/>
</dbReference>
<dbReference type="EMBL" id="ANIX01000351">
    <property type="protein sequence ID" value="ETP25369.1"/>
    <property type="molecule type" value="Genomic_DNA"/>
</dbReference>